<evidence type="ECO:0000313" key="2">
    <source>
        <dbReference type="Proteomes" id="UP000252015"/>
    </source>
</evidence>
<gene>
    <name evidence="1" type="ORF">MSP7336_01463</name>
</gene>
<keyword evidence="2" id="KW-1185">Reference proteome</keyword>
<dbReference type="AlphaFoldDB" id="A0A375YWM6"/>
<dbReference type="RefSeq" id="WP_280524360.1">
    <property type="nucleotide sequence ID" value="NZ_UEGW01000001.1"/>
</dbReference>
<protein>
    <submittedName>
        <fullName evidence="1">Uncharacterized protein</fullName>
    </submittedName>
</protein>
<reference evidence="1 2" key="1">
    <citation type="submission" date="2018-05" db="EMBL/GenBank/DDBJ databases">
        <authorList>
            <consortium name="IHU Genomes"/>
        </authorList>
    </citation>
    <scope>NUCLEOTIDE SEQUENCE [LARGE SCALE GENOMIC DNA]</scope>
    <source>
        <strain evidence="1 2">P7336</strain>
    </source>
</reference>
<accession>A0A375YWM6</accession>
<sequence>MPAIADMIGAAYLDPEPSAPSRDLHMCTWRATNPPDHHMYNTS</sequence>
<proteinExistence type="predicted"/>
<dbReference type="Proteomes" id="UP000252015">
    <property type="component" value="Unassembled WGS sequence"/>
</dbReference>
<evidence type="ECO:0000313" key="1">
    <source>
        <dbReference type="EMBL" id="SRX93227.1"/>
    </source>
</evidence>
<organism evidence="1 2">
    <name type="scientific">Mycobacterium shimoidei</name>
    <dbReference type="NCBI Taxonomy" id="29313"/>
    <lineage>
        <taxon>Bacteria</taxon>
        <taxon>Bacillati</taxon>
        <taxon>Actinomycetota</taxon>
        <taxon>Actinomycetes</taxon>
        <taxon>Mycobacteriales</taxon>
        <taxon>Mycobacteriaceae</taxon>
        <taxon>Mycobacterium</taxon>
    </lineage>
</organism>
<name>A0A375YWM6_MYCSH</name>
<dbReference type="EMBL" id="UEGW01000001">
    <property type="protein sequence ID" value="SRX93227.1"/>
    <property type="molecule type" value="Genomic_DNA"/>
</dbReference>